<comment type="cofactor">
    <cofactor evidence="1">
        <name>Zn(2+)</name>
        <dbReference type="ChEBI" id="CHEBI:29105"/>
    </cofactor>
</comment>
<dbReference type="PANTHER" id="PTHR11085">
    <property type="entry name" value="NAD-DEPENDENT PROTEIN DEACYLASE SIRTUIN-5, MITOCHONDRIAL-RELATED"/>
    <property type="match status" value="1"/>
</dbReference>
<evidence type="ECO:0000256" key="6">
    <source>
        <dbReference type="ARBA" id="ARBA00048378"/>
    </source>
</evidence>
<evidence type="ECO:0000313" key="12">
    <source>
        <dbReference type="Proteomes" id="UP001201812"/>
    </source>
</evidence>
<dbReference type="GO" id="GO:0046872">
    <property type="term" value="F:metal ion binding"/>
    <property type="evidence" value="ECO:0007669"/>
    <property type="project" value="UniProtKB-KW"/>
</dbReference>
<dbReference type="Gene3D" id="3.40.50.1220">
    <property type="entry name" value="TPP-binding domain"/>
    <property type="match status" value="1"/>
</dbReference>
<reference evidence="11" key="1">
    <citation type="submission" date="2022-01" db="EMBL/GenBank/DDBJ databases">
        <title>Genome Sequence Resource for Two Populations of Ditylenchus destructor, the Migratory Endoparasitic Phytonematode.</title>
        <authorList>
            <person name="Zhang H."/>
            <person name="Lin R."/>
            <person name="Xie B."/>
        </authorList>
    </citation>
    <scope>NUCLEOTIDE SEQUENCE</scope>
    <source>
        <strain evidence="11">BazhouSP</strain>
    </source>
</reference>
<dbReference type="CDD" id="cd01408">
    <property type="entry name" value="SIRT1"/>
    <property type="match status" value="1"/>
</dbReference>
<feature type="binding site" evidence="8">
    <location>
        <position position="248"/>
    </location>
    <ligand>
        <name>Zn(2+)</name>
        <dbReference type="ChEBI" id="CHEBI:29105"/>
    </ligand>
</feature>
<dbReference type="InterPro" id="IPR003000">
    <property type="entry name" value="Sirtuin"/>
</dbReference>
<dbReference type="EMBL" id="JAKKPZ010000005">
    <property type="protein sequence ID" value="KAI1720607.1"/>
    <property type="molecule type" value="Genomic_DNA"/>
</dbReference>
<feature type="compositionally biased region" description="Polar residues" evidence="9">
    <location>
        <begin position="36"/>
        <end position="57"/>
    </location>
</feature>
<evidence type="ECO:0000313" key="11">
    <source>
        <dbReference type="EMBL" id="KAI1720607.1"/>
    </source>
</evidence>
<gene>
    <name evidence="11" type="ORF">DdX_04847</name>
</gene>
<dbReference type="SUPFAM" id="SSF52467">
    <property type="entry name" value="DHS-like NAD/FAD-binding domain"/>
    <property type="match status" value="1"/>
</dbReference>
<dbReference type="InterPro" id="IPR026591">
    <property type="entry name" value="Sirtuin_cat_small_dom_sf"/>
</dbReference>
<protein>
    <submittedName>
        <fullName evidence="11">Sir2 family domain-containing protein</fullName>
    </submittedName>
</protein>
<dbReference type="GO" id="GO:0017136">
    <property type="term" value="F:histone deacetylase activity, NAD-dependent"/>
    <property type="evidence" value="ECO:0007669"/>
    <property type="project" value="TreeGrafter"/>
</dbReference>
<keyword evidence="4 8" id="KW-0862">Zinc</keyword>
<dbReference type="GO" id="GO:0005634">
    <property type="term" value="C:nucleus"/>
    <property type="evidence" value="ECO:0007669"/>
    <property type="project" value="TreeGrafter"/>
</dbReference>
<evidence type="ECO:0000256" key="7">
    <source>
        <dbReference type="ARBA" id="ARBA00048905"/>
    </source>
</evidence>
<feature type="binding site" evidence="8">
    <location>
        <position position="253"/>
    </location>
    <ligand>
        <name>Zn(2+)</name>
        <dbReference type="ChEBI" id="CHEBI:29105"/>
    </ligand>
</feature>
<comment type="catalytic activity">
    <reaction evidence="6">
        <text>N(6)-hexadecanoyl-L-lysyl-[protein] + NAD(+) + H2O = 2''-O-hexadecanoyl-ADP-D-ribose + nicotinamide + L-lysyl-[protein]</text>
        <dbReference type="Rhea" id="RHEA:70563"/>
        <dbReference type="Rhea" id="RHEA-COMP:9752"/>
        <dbReference type="Rhea" id="RHEA-COMP:14175"/>
        <dbReference type="ChEBI" id="CHEBI:15377"/>
        <dbReference type="ChEBI" id="CHEBI:17154"/>
        <dbReference type="ChEBI" id="CHEBI:29969"/>
        <dbReference type="ChEBI" id="CHEBI:57540"/>
        <dbReference type="ChEBI" id="CHEBI:138936"/>
        <dbReference type="ChEBI" id="CHEBI:189673"/>
    </reaction>
    <physiologicalReaction direction="left-to-right" evidence="6">
        <dbReference type="Rhea" id="RHEA:70564"/>
    </physiologicalReaction>
</comment>
<keyword evidence="5" id="KW-0520">NAD</keyword>
<dbReference type="Pfam" id="PF02146">
    <property type="entry name" value="SIR2"/>
    <property type="match status" value="1"/>
</dbReference>
<evidence type="ECO:0000256" key="5">
    <source>
        <dbReference type="ARBA" id="ARBA00023027"/>
    </source>
</evidence>
<feature type="binding site" evidence="8">
    <location>
        <position position="279"/>
    </location>
    <ligand>
        <name>Zn(2+)</name>
        <dbReference type="ChEBI" id="CHEBI:29105"/>
    </ligand>
</feature>
<organism evidence="11 12">
    <name type="scientific">Ditylenchus destructor</name>
    <dbReference type="NCBI Taxonomy" id="166010"/>
    <lineage>
        <taxon>Eukaryota</taxon>
        <taxon>Metazoa</taxon>
        <taxon>Ecdysozoa</taxon>
        <taxon>Nematoda</taxon>
        <taxon>Chromadorea</taxon>
        <taxon>Rhabditida</taxon>
        <taxon>Tylenchina</taxon>
        <taxon>Tylenchomorpha</taxon>
        <taxon>Sphaerularioidea</taxon>
        <taxon>Anguinidae</taxon>
        <taxon>Anguininae</taxon>
        <taxon>Ditylenchus</taxon>
    </lineage>
</organism>
<dbReference type="Proteomes" id="UP001201812">
    <property type="component" value="Unassembled WGS sequence"/>
</dbReference>
<evidence type="ECO:0000259" key="10">
    <source>
        <dbReference type="PROSITE" id="PS50305"/>
    </source>
</evidence>
<dbReference type="PANTHER" id="PTHR11085:SF6">
    <property type="entry name" value="NAD-DEPENDENT PROTEIN DEACETYLASE SIRTUIN-2"/>
    <property type="match status" value="1"/>
</dbReference>
<evidence type="ECO:0000256" key="2">
    <source>
        <dbReference type="ARBA" id="ARBA00022679"/>
    </source>
</evidence>
<keyword evidence="12" id="KW-1185">Reference proteome</keyword>
<evidence type="ECO:0000256" key="8">
    <source>
        <dbReference type="PROSITE-ProRule" id="PRU00236"/>
    </source>
</evidence>
<dbReference type="Gene3D" id="3.30.1600.10">
    <property type="entry name" value="SIR2/SIRT2 'Small Domain"/>
    <property type="match status" value="1"/>
</dbReference>
<feature type="binding site" evidence="8">
    <location>
        <position position="276"/>
    </location>
    <ligand>
        <name>Zn(2+)</name>
        <dbReference type="ChEBI" id="CHEBI:29105"/>
    </ligand>
</feature>
<dbReference type="AlphaFoldDB" id="A0AAD4NAP3"/>
<evidence type="ECO:0000256" key="1">
    <source>
        <dbReference type="ARBA" id="ARBA00001947"/>
    </source>
</evidence>
<keyword evidence="2" id="KW-0808">Transferase</keyword>
<dbReference type="GO" id="GO:0070403">
    <property type="term" value="F:NAD+ binding"/>
    <property type="evidence" value="ECO:0007669"/>
    <property type="project" value="InterPro"/>
</dbReference>
<feature type="compositionally biased region" description="Basic and acidic residues" evidence="9">
    <location>
        <begin position="58"/>
        <end position="79"/>
    </location>
</feature>
<accession>A0AAD4NAP3</accession>
<comment type="catalytic activity">
    <reaction evidence="7">
        <text>N(6)-tetradecanoyl-L-lysyl-[protein] + NAD(+) + H2O = 2''-O-tetradecanoyl-ADP-D-ribose + nicotinamide + L-lysyl-[protein]</text>
        <dbReference type="Rhea" id="RHEA:70567"/>
        <dbReference type="Rhea" id="RHEA-COMP:9752"/>
        <dbReference type="Rhea" id="RHEA-COMP:15437"/>
        <dbReference type="ChEBI" id="CHEBI:15377"/>
        <dbReference type="ChEBI" id="CHEBI:17154"/>
        <dbReference type="ChEBI" id="CHEBI:29969"/>
        <dbReference type="ChEBI" id="CHEBI:57540"/>
        <dbReference type="ChEBI" id="CHEBI:141129"/>
        <dbReference type="ChEBI" id="CHEBI:189674"/>
    </reaction>
    <physiologicalReaction direction="left-to-right" evidence="7">
        <dbReference type="Rhea" id="RHEA:70568"/>
    </physiologicalReaction>
</comment>
<dbReference type="InterPro" id="IPR050134">
    <property type="entry name" value="NAD-dep_sirtuin_deacylases"/>
</dbReference>
<evidence type="ECO:0000256" key="4">
    <source>
        <dbReference type="ARBA" id="ARBA00022833"/>
    </source>
</evidence>
<name>A0AAD4NAP3_9BILA</name>
<feature type="active site" description="Proton acceptor" evidence="8">
    <location>
        <position position="240"/>
    </location>
</feature>
<feature type="domain" description="Deacetylase sirtuin-type" evidence="10">
    <location>
        <begin position="110"/>
        <end position="388"/>
    </location>
</feature>
<evidence type="ECO:0000256" key="3">
    <source>
        <dbReference type="ARBA" id="ARBA00022723"/>
    </source>
</evidence>
<dbReference type="InterPro" id="IPR026590">
    <property type="entry name" value="Ssirtuin_cat_dom"/>
</dbReference>
<keyword evidence="3 8" id="KW-0479">Metal-binding</keyword>
<comment type="caution">
    <text evidence="11">The sequence shown here is derived from an EMBL/GenBank/DDBJ whole genome shotgun (WGS) entry which is preliminary data.</text>
</comment>
<sequence>MADKEDLIPSSKPTSKSEDPSEVTVTKEETTVEVQLSPTSSESVQITSTSVEVSQSRDTSKKPEKQKSEEAKDSKHDEDTSSATPTLFEKFVRSFDSVLHDLSAEPKVKQKLPSLDIEGVAAYINEENPKNIIFMIGAGVSTSAGIPDFRSPGTGLYDNLQKFDLPDPQSIFDISFFKVRPEPFFTFARDFFIEDVKPTPCHHFIRLMEQKGLLRRCFTQNIDALEYAAGVNPDKIVTAHGSYLTSTCQKSSCKKKYNKEWFVDFIRQKEVTVPRCTACNGVVKPDIVFFGESLPSRFFTTALTDFPKCDLLVIMGTSLVVQPFASLVQQVPSDTPRLLINLTPVGKDMGFFSDKVMSYDEPNNIRDVFWKGTCDDGAIKLARLLGWEQELTAMVKESKDEVKV</sequence>
<dbReference type="InterPro" id="IPR029035">
    <property type="entry name" value="DHS-like_NAD/FAD-binding_dom"/>
</dbReference>
<feature type="compositionally biased region" description="Basic and acidic residues" evidence="9">
    <location>
        <begin position="15"/>
        <end position="30"/>
    </location>
</feature>
<proteinExistence type="predicted"/>
<feature type="region of interest" description="Disordered" evidence="9">
    <location>
        <begin position="1"/>
        <end position="82"/>
    </location>
</feature>
<evidence type="ECO:0000256" key="9">
    <source>
        <dbReference type="SAM" id="MobiDB-lite"/>
    </source>
</evidence>
<dbReference type="PROSITE" id="PS50305">
    <property type="entry name" value="SIRTUIN"/>
    <property type="match status" value="1"/>
</dbReference>